<name>A0A6A6IE02_9PLEO</name>
<feature type="transmembrane region" description="Helical" evidence="2">
    <location>
        <begin position="113"/>
        <end position="137"/>
    </location>
</feature>
<proteinExistence type="predicted"/>
<evidence type="ECO:0000313" key="4">
    <source>
        <dbReference type="Proteomes" id="UP000800094"/>
    </source>
</evidence>
<feature type="region of interest" description="Disordered" evidence="1">
    <location>
        <begin position="54"/>
        <end position="102"/>
    </location>
</feature>
<evidence type="ECO:0000313" key="3">
    <source>
        <dbReference type="EMBL" id="KAF2247733.1"/>
    </source>
</evidence>
<dbReference type="OrthoDB" id="3783580at2759"/>
<evidence type="ECO:0000256" key="2">
    <source>
        <dbReference type="SAM" id="Phobius"/>
    </source>
</evidence>
<dbReference type="EMBL" id="ML987197">
    <property type="protein sequence ID" value="KAF2247733.1"/>
    <property type="molecule type" value="Genomic_DNA"/>
</dbReference>
<sequence>MLLSALVSRIRSLVHHLMCDLPLHPAQSDIDSGTSVYASYCSQALGAAYNPESVGQPAPTGVAETGPSSVGGATSRPTSAIAKQSGTSDSDSTNTATAAPSGDEKIAGLSKGAFVGVVVSASCSVLGLLFGIGFKIYKHKKQTKMQRQHIGASRVEYTKE</sequence>
<keyword evidence="4" id="KW-1185">Reference proteome</keyword>
<evidence type="ECO:0008006" key="5">
    <source>
        <dbReference type="Google" id="ProtNLM"/>
    </source>
</evidence>
<evidence type="ECO:0000256" key="1">
    <source>
        <dbReference type="SAM" id="MobiDB-lite"/>
    </source>
</evidence>
<dbReference type="GeneID" id="54575818"/>
<dbReference type="RefSeq" id="XP_033682737.1">
    <property type="nucleotide sequence ID" value="XM_033822488.1"/>
</dbReference>
<dbReference type="AlphaFoldDB" id="A0A6A6IE02"/>
<keyword evidence="2" id="KW-0812">Transmembrane</keyword>
<accession>A0A6A6IE02</accession>
<keyword evidence="2" id="KW-1133">Transmembrane helix</keyword>
<gene>
    <name evidence="3" type="ORF">BU26DRAFT_352731</name>
</gene>
<reference evidence="3" key="1">
    <citation type="journal article" date="2020" name="Stud. Mycol.">
        <title>101 Dothideomycetes genomes: a test case for predicting lifestyles and emergence of pathogens.</title>
        <authorList>
            <person name="Haridas S."/>
            <person name="Albert R."/>
            <person name="Binder M."/>
            <person name="Bloem J."/>
            <person name="Labutti K."/>
            <person name="Salamov A."/>
            <person name="Andreopoulos B."/>
            <person name="Baker S."/>
            <person name="Barry K."/>
            <person name="Bills G."/>
            <person name="Bluhm B."/>
            <person name="Cannon C."/>
            <person name="Castanera R."/>
            <person name="Culley D."/>
            <person name="Daum C."/>
            <person name="Ezra D."/>
            <person name="Gonzalez J."/>
            <person name="Henrissat B."/>
            <person name="Kuo A."/>
            <person name="Liang C."/>
            <person name="Lipzen A."/>
            <person name="Lutzoni F."/>
            <person name="Magnuson J."/>
            <person name="Mondo S."/>
            <person name="Nolan M."/>
            <person name="Ohm R."/>
            <person name="Pangilinan J."/>
            <person name="Park H.-J."/>
            <person name="Ramirez L."/>
            <person name="Alfaro M."/>
            <person name="Sun H."/>
            <person name="Tritt A."/>
            <person name="Yoshinaga Y."/>
            <person name="Zwiers L.-H."/>
            <person name="Turgeon B."/>
            <person name="Goodwin S."/>
            <person name="Spatafora J."/>
            <person name="Crous P."/>
            <person name="Grigoriev I."/>
        </authorList>
    </citation>
    <scope>NUCLEOTIDE SEQUENCE</scope>
    <source>
        <strain evidence="3">CBS 122368</strain>
    </source>
</reference>
<organism evidence="3 4">
    <name type="scientific">Trematosphaeria pertusa</name>
    <dbReference type="NCBI Taxonomy" id="390896"/>
    <lineage>
        <taxon>Eukaryota</taxon>
        <taxon>Fungi</taxon>
        <taxon>Dikarya</taxon>
        <taxon>Ascomycota</taxon>
        <taxon>Pezizomycotina</taxon>
        <taxon>Dothideomycetes</taxon>
        <taxon>Pleosporomycetidae</taxon>
        <taxon>Pleosporales</taxon>
        <taxon>Massarineae</taxon>
        <taxon>Trematosphaeriaceae</taxon>
        <taxon>Trematosphaeria</taxon>
    </lineage>
</organism>
<feature type="compositionally biased region" description="Polar residues" evidence="1">
    <location>
        <begin position="66"/>
        <end position="84"/>
    </location>
</feature>
<protein>
    <recommendedName>
        <fullName evidence="5">Mid2 domain-containing protein</fullName>
    </recommendedName>
</protein>
<keyword evidence="2" id="KW-0472">Membrane</keyword>
<feature type="compositionally biased region" description="Low complexity" evidence="1">
    <location>
        <begin position="85"/>
        <end position="99"/>
    </location>
</feature>
<dbReference type="Proteomes" id="UP000800094">
    <property type="component" value="Unassembled WGS sequence"/>
</dbReference>